<organism evidence="1 2">
    <name type="scientific">Neoaquamicrobium sediminum</name>
    <dbReference type="NCBI Taxonomy" id="1849104"/>
    <lineage>
        <taxon>Bacteria</taxon>
        <taxon>Pseudomonadati</taxon>
        <taxon>Pseudomonadota</taxon>
        <taxon>Alphaproteobacteria</taxon>
        <taxon>Hyphomicrobiales</taxon>
        <taxon>Phyllobacteriaceae</taxon>
        <taxon>Neoaquamicrobium</taxon>
    </lineage>
</organism>
<accession>A0ABV3WXW5</accession>
<comment type="caution">
    <text evidence="1">The sequence shown here is derived from an EMBL/GenBank/DDBJ whole genome shotgun (WGS) entry which is preliminary data.</text>
</comment>
<dbReference type="RefSeq" id="WP_368804418.1">
    <property type="nucleotide sequence ID" value="NZ_CBDDTD010000001.1"/>
</dbReference>
<reference evidence="1 2" key="1">
    <citation type="submission" date="2024-01" db="EMBL/GenBank/DDBJ databases">
        <title>New evidence supports the origin of RcGTA from prophage.</title>
        <authorList>
            <person name="Xu Y."/>
            <person name="Liu B."/>
            <person name="Chen F."/>
        </authorList>
    </citation>
    <scope>NUCLEOTIDE SEQUENCE [LARGE SCALE GENOMIC DNA]</scope>
    <source>
        <strain evidence="1 2">CBW1107-2</strain>
    </source>
</reference>
<sequence>MSGFSHPFVRPAALALAAVALAAAMGLAFAGWLEHAPAIFMALVESGLAWCF</sequence>
<protein>
    <submittedName>
        <fullName evidence="1">Uncharacterized protein</fullName>
    </submittedName>
</protein>
<evidence type="ECO:0000313" key="1">
    <source>
        <dbReference type="EMBL" id="MEX4009510.1"/>
    </source>
</evidence>
<proteinExistence type="predicted"/>
<name>A0ABV3WXW5_9HYPH</name>
<gene>
    <name evidence="1" type="ORF">V1479_19530</name>
</gene>
<dbReference type="EMBL" id="JAZHFV010000006">
    <property type="protein sequence ID" value="MEX4009510.1"/>
    <property type="molecule type" value="Genomic_DNA"/>
</dbReference>
<evidence type="ECO:0000313" key="2">
    <source>
        <dbReference type="Proteomes" id="UP001559025"/>
    </source>
</evidence>
<dbReference type="Proteomes" id="UP001559025">
    <property type="component" value="Unassembled WGS sequence"/>
</dbReference>
<keyword evidence="2" id="KW-1185">Reference proteome</keyword>